<protein>
    <submittedName>
        <fullName evidence="1">Uncharacterized protein</fullName>
    </submittedName>
</protein>
<proteinExistence type="predicted"/>
<evidence type="ECO:0000313" key="1">
    <source>
        <dbReference type="EMBL" id="KAI3690500.1"/>
    </source>
</evidence>
<reference evidence="2" key="1">
    <citation type="journal article" date="2022" name="Mol. Ecol. Resour.">
        <title>The genomes of chicory, endive, great burdock and yacon provide insights into Asteraceae palaeo-polyploidization history and plant inulin production.</title>
        <authorList>
            <person name="Fan W."/>
            <person name="Wang S."/>
            <person name="Wang H."/>
            <person name="Wang A."/>
            <person name="Jiang F."/>
            <person name="Liu H."/>
            <person name="Zhao H."/>
            <person name="Xu D."/>
            <person name="Zhang Y."/>
        </authorList>
    </citation>
    <scope>NUCLEOTIDE SEQUENCE [LARGE SCALE GENOMIC DNA]</scope>
    <source>
        <strain evidence="2">cv. Punajuju</strain>
    </source>
</reference>
<evidence type="ECO:0000313" key="2">
    <source>
        <dbReference type="Proteomes" id="UP001055811"/>
    </source>
</evidence>
<gene>
    <name evidence="1" type="ORF">L2E82_48549</name>
</gene>
<dbReference type="EMBL" id="CM042017">
    <property type="protein sequence ID" value="KAI3690500.1"/>
    <property type="molecule type" value="Genomic_DNA"/>
</dbReference>
<sequence length="114" mass="13186">MNENRLFQIVEPRLLREGTLKQIQAVAEIAKRCLNLVGEHRPAMTKVAMELEGLRKFTTHPWVQHQETHEKSKSLVLEVEQSDLYVVPLIQYRSNEWEPYSGSTGIADQENKPC</sequence>
<dbReference type="Proteomes" id="UP001055811">
    <property type="component" value="Linkage Group LG09"/>
</dbReference>
<reference evidence="1 2" key="2">
    <citation type="journal article" date="2022" name="Mol. Ecol. Resour.">
        <title>The genomes of chicory, endive, great burdock and yacon provide insights into Asteraceae paleo-polyploidization history and plant inulin production.</title>
        <authorList>
            <person name="Fan W."/>
            <person name="Wang S."/>
            <person name="Wang H."/>
            <person name="Wang A."/>
            <person name="Jiang F."/>
            <person name="Liu H."/>
            <person name="Zhao H."/>
            <person name="Xu D."/>
            <person name="Zhang Y."/>
        </authorList>
    </citation>
    <scope>NUCLEOTIDE SEQUENCE [LARGE SCALE GENOMIC DNA]</scope>
    <source>
        <strain evidence="2">cv. Punajuju</strain>
        <tissue evidence="1">Leaves</tissue>
    </source>
</reference>
<comment type="caution">
    <text evidence="1">The sequence shown here is derived from an EMBL/GenBank/DDBJ whole genome shotgun (WGS) entry which is preliminary data.</text>
</comment>
<name>A0ACB8YYF4_CICIN</name>
<organism evidence="1 2">
    <name type="scientific">Cichorium intybus</name>
    <name type="common">Chicory</name>
    <dbReference type="NCBI Taxonomy" id="13427"/>
    <lineage>
        <taxon>Eukaryota</taxon>
        <taxon>Viridiplantae</taxon>
        <taxon>Streptophyta</taxon>
        <taxon>Embryophyta</taxon>
        <taxon>Tracheophyta</taxon>
        <taxon>Spermatophyta</taxon>
        <taxon>Magnoliopsida</taxon>
        <taxon>eudicotyledons</taxon>
        <taxon>Gunneridae</taxon>
        <taxon>Pentapetalae</taxon>
        <taxon>asterids</taxon>
        <taxon>campanulids</taxon>
        <taxon>Asterales</taxon>
        <taxon>Asteraceae</taxon>
        <taxon>Cichorioideae</taxon>
        <taxon>Cichorieae</taxon>
        <taxon>Cichoriinae</taxon>
        <taxon>Cichorium</taxon>
    </lineage>
</organism>
<keyword evidence="2" id="KW-1185">Reference proteome</keyword>
<accession>A0ACB8YYF4</accession>